<dbReference type="SMART" id="SM00020">
    <property type="entry name" value="Tryp_SPc"/>
    <property type="match status" value="1"/>
</dbReference>
<evidence type="ECO:0000256" key="4">
    <source>
        <dbReference type="ARBA" id="ARBA00022729"/>
    </source>
</evidence>
<keyword evidence="6 14" id="KW-0378">Hydrolase</keyword>
<reference evidence="17 18" key="1">
    <citation type="submission" date="2024-05" db="EMBL/GenBank/DDBJ databases">
        <title>Culex pipiens pipiens assembly and annotation.</title>
        <authorList>
            <person name="Alout H."/>
            <person name="Durand T."/>
        </authorList>
    </citation>
    <scope>NUCLEOTIDE SEQUENCE [LARGE SCALE GENOMIC DNA]</scope>
    <source>
        <strain evidence="17">HA-2024</strain>
        <tissue evidence="17">Whole body</tissue>
    </source>
</reference>
<evidence type="ECO:0000256" key="1">
    <source>
        <dbReference type="ARBA" id="ARBA00004613"/>
    </source>
</evidence>
<evidence type="ECO:0000256" key="2">
    <source>
        <dbReference type="ARBA" id="ARBA00022525"/>
    </source>
</evidence>
<comment type="catalytic activity">
    <reaction evidence="11">
        <text>Preferential cleavage: Arg-|-Xaa, Lys-|-Xaa.</text>
        <dbReference type="EC" id="3.4.21.4"/>
    </reaction>
</comment>
<evidence type="ECO:0000256" key="15">
    <source>
        <dbReference type="SAM" id="SignalP"/>
    </source>
</evidence>
<protein>
    <recommendedName>
        <fullName evidence="12">trypsin</fullName>
        <ecNumber evidence="12">3.4.21.4</ecNumber>
    </recommendedName>
</protein>
<feature type="signal peptide" evidence="15">
    <location>
        <begin position="1"/>
        <end position="18"/>
    </location>
</feature>
<dbReference type="PANTHER" id="PTHR24276">
    <property type="entry name" value="POLYSERASE-RELATED"/>
    <property type="match status" value="1"/>
</dbReference>
<organism evidence="17 18">
    <name type="scientific">Culex pipiens pipiens</name>
    <name type="common">Northern house mosquito</name>
    <dbReference type="NCBI Taxonomy" id="38569"/>
    <lineage>
        <taxon>Eukaryota</taxon>
        <taxon>Metazoa</taxon>
        <taxon>Ecdysozoa</taxon>
        <taxon>Arthropoda</taxon>
        <taxon>Hexapoda</taxon>
        <taxon>Insecta</taxon>
        <taxon>Pterygota</taxon>
        <taxon>Neoptera</taxon>
        <taxon>Endopterygota</taxon>
        <taxon>Diptera</taxon>
        <taxon>Nematocera</taxon>
        <taxon>Culicoidea</taxon>
        <taxon>Culicidae</taxon>
        <taxon>Culicinae</taxon>
        <taxon>Culicini</taxon>
        <taxon>Culex</taxon>
        <taxon>Culex</taxon>
    </lineage>
</organism>
<dbReference type="SUPFAM" id="SSF50494">
    <property type="entry name" value="Trypsin-like serine proteases"/>
    <property type="match status" value="1"/>
</dbReference>
<dbReference type="Gene3D" id="2.40.10.10">
    <property type="entry name" value="Trypsin-like serine proteases"/>
    <property type="match status" value="1"/>
</dbReference>
<feature type="domain" description="Peptidase S1" evidence="16">
    <location>
        <begin position="47"/>
        <end position="273"/>
    </location>
</feature>
<dbReference type="InterPro" id="IPR050430">
    <property type="entry name" value="Peptidase_S1"/>
</dbReference>
<dbReference type="PROSITE" id="PS50240">
    <property type="entry name" value="TRYPSIN_DOM"/>
    <property type="match status" value="1"/>
</dbReference>
<dbReference type="PRINTS" id="PR00722">
    <property type="entry name" value="CHYMOTRYPSIN"/>
</dbReference>
<keyword evidence="7 14" id="KW-0720">Serine protease</keyword>
<keyword evidence="4 15" id="KW-0732">Signal</keyword>
<accession>A0ABD1CU63</accession>
<dbReference type="InterPro" id="IPR033116">
    <property type="entry name" value="TRYPSIN_SER"/>
</dbReference>
<sequence length="274" mass="29093">MFRQLFLCSVLLFGAVFGDENLPELRPRPRFNATESGSSSSGSGHRIVGGFVINIADAPHQVSLQFRLRHVCGGSIISSKWVLTAAHCTELASSPQQLRVRVGSARHALGGAVIPVKRIVQHPLYDSVSIDYDYSLLELQRAIWLGKNAAVVPLPDRDESVPDGTLSLVTGWGNTQSTSESQVLLRAAYVPTFNQDGCNSAYSVYGGVTDRMICAGFAAGGRDACQGDSGGPLVANGKLIGVVSWGIGCAQANYPGVYARVAAARDWIQTNSGV</sequence>
<keyword evidence="8" id="KW-0865">Zymogen</keyword>
<comment type="similarity">
    <text evidence="10">Belongs to the peptidase S1 family. CLIP subfamily.</text>
</comment>
<comment type="subcellular location">
    <subcellularLocation>
        <location evidence="1">Secreted</location>
    </subcellularLocation>
</comment>
<evidence type="ECO:0000256" key="3">
    <source>
        <dbReference type="ARBA" id="ARBA00022670"/>
    </source>
</evidence>
<keyword evidence="3 14" id="KW-0645">Protease</keyword>
<gene>
    <name evidence="17" type="ORF">pipiens_003666</name>
</gene>
<dbReference type="PROSITE" id="PS00134">
    <property type="entry name" value="TRYPSIN_HIS"/>
    <property type="match status" value="1"/>
</dbReference>
<dbReference type="PANTHER" id="PTHR24276:SF97">
    <property type="entry name" value="GH13245P2-RELATED"/>
    <property type="match status" value="1"/>
</dbReference>
<dbReference type="GO" id="GO:0005576">
    <property type="term" value="C:extracellular region"/>
    <property type="evidence" value="ECO:0007669"/>
    <property type="project" value="UniProtKB-SubCell"/>
</dbReference>
<evidence type="ECO:0000256" key="11">
    <source>
        <dbReference type="ARBA" id="ARBA00036320"/>
    </source>
</evidence>
<dbReference type="InterPro" id="IPR001254">
    <property type="entry name" value="Trypsin_dom"/>
</dbReference>
<keyword evidence="18" id="KW-1185">Reference proteome</keyword>
<dbReference type="EMBL" id="JBEHCU010009391">
    <property type="protein sequence ID" value="KAL1379976.1"/>
    <property type="molecule type" value="Genomic_DNA"/>
</dbReference>
<proteinExistence type="inferred from homology"/>
<dbReference type="AlphaFoldDB" id="A0ABD1CU63"/>
<evidence type="ECO:0000256" key="6">
    <source>
        <dbReference type="ARBA" id="ARBA00022801"/>
    </source>
</evidence>
<evidence type="ECO:0000313" key="18">
    <source>
        <dbReference type="Proteomes" id="UP001562425"/>
    </source>
</evidence>
<name>A0ABD1CU63_CULPP</name>
<dbReference type="PROSITE" id="PS00135">
    <property type="entry name" value="TRYPSIN_SER"/>
    <property type="match status" value="1"/>
</dbReference>
<dbReference type="FunFam" id="2.40.10.10:FF:000077">
    <property type="entry name" value="Predicted protein"/>
    <property type="match status" value="1"/>
</dbReference>
<comment type="function">
    <text evidence="13">Major function may be to aid in digestion of the blood meal.</text>
</comment>
<dbReference type="GO" id="GO:0004252">
    <property type="term" value="F:serine-type endopeptidase activity"/>
    <property type="evidence" value="ECO:0007669"/>
    <property type="project" value="UniProtKB-EC"/>
</dbReference>
<keyword evidence="5" id="KW-0222">Digestion</keyword>
<dbReference type="Proteomes" id="UP001562425">
    <property type="component" value="Unassembled WGS sequence"/>
</dbReference>
<evidence type="ECO:0000313" key="17">
    <source>
        <dbReference type="EMBL" id="KAL1379976.1"/>
    </source>
</evidence>
<dbReference type="CDD" id="cd00190">
    <property type="entry name" value="Tryp_SPc"/>
    <property type="match status" value="1"/>
</dbReference>
<keyword evidence="9" id="KW-1015">Disulfide bond</keyword>
<feature type="chain" id="PRO_5044860951" description="trypsin" evidence="15">
    <location>
        <begin position="19"/>
        <end position="274"/>
    </location>
</feature>
<evidence type="ECO:0000259" key="16">
    <source>
        <dbReference type="PROSITE" id="PS50240"/>
    </source>
</evidence>
<evidence type="ECO:0000256" key="14">
    <source>
        <dbReference type="RuleBase" id="RU363034"/>
    </source>
</evidence>
<dbReference type="InterPro" id="IPR009003">
    <property type="entry name" value="Peptidase_S1_PA"/>
</dbReference>
<evidence type="ECO:0000256" key="13">
    <source>
        <dbReference type="ARBA" id="ARBA00060213"/>
    </source>
</evidence>
<dbReference type="InterPro" id="IPR043504">
    <property type="entry name" value="Peptidase_S1_PA_chymotrypsin"/>
</dbReference>
<evidence type="ECO:0000256" key="8">
    <source>
        <dbReference type="ARBA" id="ARBA00023145"/>
    </source>
</evidence>
<dbReference type="Pfam" id="PF00089">
    <property type="entry name" value="Trypsin"/>
    <property type="match status" value="1"/>
</dbReference>
<dbReference type="EC" id="3.4.21.4" evidence="12"/>
<dbReference type="GO" id="GO:0007586">
    <property type="term" value="P:digestion"/>
    <property type="evidence" value="ECO:0007669"/>
    <property type="project" value="UniProtKB-KW"/>
</dbReference>
<evidence type="ECO:0000256" key="7">
    <source>
        <dbReference type="ARBA" id="ARBA00022825"/>
    </source>
</evidence>
<dbReference type="InterPro" id="IPR001314">
    <property type="entry name" value="Peptidase_S1A"/>
</dbReference>
<dbReference type="GO" id="GO:0006508">
    <property type="term" value="P:proteolysis"/>
    <property type="evidence" value="ECO:0007669"/>
    <property type="project" value="UniProtKB-KW"/>
</dbReference>
<evidence type="ECO:0000256" key="10">
    <source>
        <dbReference type="ARBA" id="ARBA00024195"/>
    </source>
</evidence>
<comment type="caution">
    <text evidence="17">The sequence shown here is derived from an EMBL/GenBank/DDBJ whole genome shotgun (WGS) entry which is preliminary data.</text>
</comment>
<evidence type="ECO:0000256" key="5">
    <source>
        <dbReference type="ARBA" id="ARBA00022757"/>
    </source>
</evidence>
<evidence type="ECO:0000256" key="9">
    <source>
        <dbReference type="ARBA" id="ARBA00023157"/>
    </source>
</evidence>
<keyword evidence="2" id="KW-0964">Secreted</keyword>
<evidence type="ECO:0000256" key="12">
    <source>
        <dbReference type="ARBA" id="ARBA00038868"/>
    </source>
</evidence>
<dbReference type="InterPro" id="IPR018114">
    <property type="entry name" value="TRYPSIN_HIS"/>
</dbReference>